<organism evidence="3 4">
    <name type="scientific">Microcystis aeruginosa PCC 9717</name>
    <dbReference type="NCBI Taxonomy" id="1160286"/>
    <lineage>
        <taxon>Bacteria</taxon>
        <taxon>Bacillati</taxon>
        <taxon>Cyanobacteriota</taxon>
        <taxon>Cyanophyceae</taxon>
        <taxon>Oscillatoriophycideae</taxon>
        <taxon>Chroococcales</taxon>
        <taxon>Microcystaceae</taxon>
        <taxon>Microcystis</taxon>
    </lineage>
</organism>
<reference evidence="3 4" key="1">
    <citation type="submission" date="2012-04" db="EMBL/GenBank/DDBJ databases">
        <authorList>
            <person name="Genoscope - CEA"/>
        </authorList>
    </citation>
    <scope>NUCLEOTIDE SEQUENCE [LARGE SCALE GENOMIC DNA]</scope>
    <source>
        <strain evidence="3 4">9717</strain>
    </source>
</reference>
<gene>
    <name evidence="3" type="ORF">MICAB_7150003</name>
</gene>
<feature type="domain" description="FlgD/Vpr Ig-like" evidence="2">
    <location>
        <begin position="193"/>
        <end position="234"/>
    </location>
</feature>
<dbReference type="EMBL" id="CAII01000685">
    <property type="protein sequence ID" value="CCI00025.1"/>
    <property type="molecule type" value="Genomic_DNA"/>
</dbReference>
<evidence type="ECO:0000256" key="1">
    <source>
        <dbReference type="SAM" id="SignalP"/>
    </source>
</evidence>
<name>I4FWK0_MICAE</name>
<dbReference type="Gene3D" id="2.60.40.4070">
    <property type="match status" value="1"/>
</dbReference>
<keyword evidence="1" id="KW-0732">Signal</keyword>
<proteinExistence type="predicted"/>
<comment type="caution">
    <text evidence="3">The sequence shown here is derived from an EMBL/GenBank/DDBJ whole genome shotgun (WGS) entry which is preliminary data.</text>
</comment>
<sequence length="260" mass="30064">MKKSFIVLNLTILSLILVSFFPIQAQNCGTGNTISSNYIQRDNDKRCEGIAPMEYFQSYYEYESEIGIDIAGSFSLISLSIGRIREMTDSLKLEVPSRNNQEPKVRVRSVPKNYQLDPLTLRPQGSRYQFKWSNYVIDREDIALESLRATAYISEGRLIYLPVIFNQAKTYDIVFFSDVRSQIKELQILQNNEVIYETSRPNWQPKGEIFFTWDGRTSDGKLAKAGLYELRVKALLEQDDAPPRNAPINITFEHNPQWLK</sequence>
<dbReference type="InterPro" id="IPR025965">
    <property type="entry name" value="FlgD/Vpr_Ig-like"/>
</dbReference>
<protein>
    <recommendedName>
        <fullName evidence="2">FlgD/Vpr Ig-like domain-containing protein</fullName>
    </recommendedName>
</protein>
<dbReference type="AlphaFoldDB" id="I4FWK0"/>
<dbReference type="RefSeq" id="WP_002763505.1">
    <property type="nucleotide sequence ID" value="NZ_HE972768.1"/>
</dbReference>
<dbReference type="HOGENOM" id="CLU_099005_0_0_3"/>
<accession>I4FWK0</accession>
<dbReference type="Proteomes" id="UP000003172">
    <property type="component" value="Unassembled WGS sequence"/>
</dbReference>
<evidence type="ECO:0000313" key="4">
    <source>
        <dbReference type="Proteomes" id="UP000003172"/>
    </source>
</evidence>
<feature type="chain" id="PRO_5003689551" description="FlgD/Vpr Ig-like domain-containing protein" evidence="1">
    <location>
        <begin position="26"/>
        <end position="260"/>
    </location>
</feature>
<feature type="signal peptide" evidence="1">
    <location>
        <begin position="1"/>
        <end position="25"/>
    </location>
</feature>
<evidence type="ECO:0000313" key="3">
    <source>
        <dbReference type="EMBL" id="CCI00025.1"/>
    </source>
</evidence>
<dbReference type="Pfam" id="PF13860">
    <property type="entry name" value="FlgD_ig"/>
    <property type="match status" value="1"/>
</dbReference>
<evidence type="ECO:0000259" key="2">
    <source>
        <dbReference type="Pfam" id="PF13860"/>
    </source>
</evidence>